<dbReference type="HOGENOM" id="CLU_1267089_0_0_1"/>
<keyword evidence="3" id="KW-1185">Reference proteome</keyword>
<dbReference type="RefSeq" id="XP_001886341.1">
    <property type="nucleotide sequence ID" value="XM_001886306.1"/>
</dbReference>
<proteinExistence type="predicted"/>
<organism evidence="3">
    <name type="scientific">Laccaria bicolor (strain S238N-H82 / ATCC MYA-4686)</name>
    <name type="common">Bicoloured deceiver</name>
    <name type="synonym">Laccaria laccata var. bicolor</name>
    <dbReference type="NCBI Taxonomy" id="486041"/>
    <lineage>
        <taxon>Eukaryota</taxon>
        <taxon>Fungi</taxon>
        <taxon>Dikarya</taxon>
        <taxon>Basidiomycota</taxon>
        <taxon>Agaricomycotina</taxon>
        <taxon>Agaricomycetes</taxon>
        <taxon>Agaricomycetidae</taxon>
        <taxon>Agaricales</taxon>
        <taxon>Agaricineae</taxon>
        <taxon>Hydnangiaceae</taxon>
        <taxon>Laccaria</taxon>
    </lineage>
</organism>
<evidence type="ECO:0000259" key="1">
    <source>
        <dbReference type="Pfam" id="PF18721"/>
    </source>
</evidence>
<dbReference type="Proteomes" id="UP000001194">
    <property type="component" value="Unassembled WGS sequence"/>
</dbReference>
<dbReference type="InParanoid" id="B0DR11"/>
<protein>
    <submittedName>
        <fullName evidence="2">Predicted protein</fullName>
    </submittedName>
</protein>
<feature type="domain" description="CxC6 like cysteine cluster associated with KDZ" evidence="1">
    <location>
        <begin position="3"/>
        <end position="47"/>
    </location>
</feature>
<dbReference type="Pfam" id="PF18721">
    <property type="entry name" value="CxC6"/>
    <property type="match status" value="1"/>
</dbReference>
<sequence>MVVLDGIVMGPQHCAYENCTNDLSNSCGGSLCDIHHIMLATQCTNHSGVNIQRTANATTRLEFVTNNSEEKCAILKREKLYLLYLFMVDCDLIRVDSGGMGQDSGGFHWILVPFLQTPAESGPIPPESTGMTRKGKSEGKPIPIIQDWLGKSIKMEVKNLLHVRDTLYAYMDVQIFCFLDQQQSAIKVLHNVQKKLQKLCFSSDGSEGTRFLVRMGIL</sequence>
<accession>B0DR11</accession>
<gene>
    <name evidence="2" type="ORF">LACBIDRAFT_331913</name>
</gene>
<evidence type="ECO:0000313" key="2">
    <source>
        <dbReference type="EMBL" id="EDR02918.1"/>
    </source>
</evidence>
<evidence type="ECO:0000313" key="3">
    <source>
        <dbReference type="Proteomes" id="UP000001194"/>
    </source>
</evidence>
<name>B0DR11_LACBS</name>
<reference evidence="2 3" key="1">
    <citation type="journal article" date="2008" name="Nature">
        <title>The genome of Laccaria bicolor provides insights into mycorrhizal symbiosis.</title>
        <authorList>
            <person name="Martin F."/>
            <person name="Aerts A."/>
            <person name="Ahren D."/>
            <person name="Brun A."/>
            <person name="Danchin E.G.J."/>
            <person name="Duchaussoy F."/>
            <person name="Gibon J."/>
            <person name="Kohler A."/>
            <person name="Lindquist E."/>
            <person name="Pereda V."/>
            <person name="Salamov A."/>
            <person name="Shapiro H.J."/>
            <person name="Wuyts J."/>
            <person name="Blaudez D."/>
            <person name="Buee M."/>
            <person name="Brokstein P."/>
            <person name="Canbaeck B."/>
            <person name="Cohen D."/>
            <person name="Courty P.E."/>
            <person name="Coutinho P.M."/>
            <person name="Delaruelle C."/>
            <person name="Detter J.C."/>
            <person name="Deveau A."/>
            <person name="DiFazio S."/>
            <person name="Duplessis S."/>
            <person name="Fraissinet-Tachet L."/>
            <person name="Lucic E."/>
            <person name="Frey-Klett P."/>
            <person name="Fourrey C."/>
            <person name="Feussner I."/>
            <person name="Gay G."/>
            <person name="Grimwood J."/>
            <person name="Hoegger P.J."/>
            <person name="Jain P."/>
            <person name="Kilaru S."/>
            <person name="Labbe J."/>
            <person name="Lin Y.C."/>
            <person name="Legue V."/>
            <person name="Le Tacon F."/>
            <person name="Marmeisse R."/>
            <person name="Melayah D."/>
            <person name="Montanini B."/>
            <person name="Muratet M."/>
            <person name="Nehls U."/>
            <person name="Niculita-Hirzel H."/>
            <person name="Oudot-Le Secq M.P."/>
            <person name="Peter M."/>
            <person name="Quesneville H."/>
            <person name="Rajashekar B."/>
            <person name="Reich M."/>
            <person name="Rouhier N."/>
            <person name="Schmutz J."/>
            <person name="Yin T."/>
            <person name="Chalot M."/>
            <person name="Henrissat B."/>
            <person name="Kuees U."/>
            <person name="Lucas S."/>
            <person name="Van de Peer Y."/>
            <person name="Podila G.K."/>
            <person name="Polle A."/>
            <person name="Pukkila P.J."/>
            <person name="Richardson P.M."/>
            <person name="Rouze P."/>
            <person name="Sanders I.R."/>
            <person name="Stajich J.E."/>
            <person name="Tunlid A."/>
            <person name="Tuskan G."/>
            <person name="Grigoriev I.V."/>
        </authorList>
    </citation>
    <scope>NUCLEOTIDE SEQUENCE [LARGE SCALE GENOMIC DNA]</scope>
    <source>
        <strain evidence="3">S238N-H82 / ATCC MYA-4686</strain>
    </source>
</reference>
<dbReference type="STRING" id="486041.B0DR11"/>
<dbReference type="InterPro" id="IPR040898">
    <property type="entry name" value="CxC6"/>
</dbReference>
<dbReference type="EMBL" id="DS547127">
    <property type="protein sequence ID" value="EDR02918.1"/>
    <property type="molecule type" value="Genomic_DNA"/>
</dbReference>
<dbReference type="GeneID" id="6081972"/>
<dbReference type="AlphaFoldDB" id="B0DR11"/>
<dbReference type="KEGG" id="lbc:LACBIDRAFT_331913"/>